<gene>
    <name evidence="2" type="ORF">ABOM_011025</name>
</gene>
<sequence length="602" mass="68545">MVLSLDNVPEEILHTILCYSHPCSAAALQQTAHRFERATSEPLLWRFYCQVHFQYWDSTHDILQKLSAPICAVDWKALYVSRHLTDCTASLLLDSILAGQTGRIEKFRALIDLGYDVKDTLIRNISSELKTDDHLARRFVLNTCFSLGFIDRTVVTTKRYYGKVLLTCLHRSIALPVWARLRNGGNVALERALGAFDLFIPESGYGSLDEITNKLDEIVGRLSSLYPSINMLTTRDKARTIAVYLKSNNLTGIQPDKEYHCLEHNFLGVALNDPNHNSLPLVSAAIYCYIAQRLGLNARPCGFPFHVHVIVKPPPGLDVNGNVLGPGVCGDPIYMDPFRSDGETPVTNLQSQLNYLGASTVEQATFLGESRTSEIVLRCSKNILNSVQRMPQYPDVHLEPVDTVSAKYAALWSTILLSDPSRPAEFRHHLPWLMELFATEFPSDIYLVERYVVPIFRGLLEYEHILESLHVMRAVDEIPKQVKRRYSGRCDVKYRIGQVFRHRRYNYIAIITGWDTECDAGEQWMRRMGVDRLQGGRHQSFYHALVEDRSVRYVAEENIELLVPGISELPTNLTAVAGRHFRRWDEATRSFVSNIKDEYPDD</sequence>
<dbReference type="AlphaFoldDB" id="A0A1F7ZJZ9"/>
<proteinExistence type="predicted"/>
<dbReference type="Gene3D" id="1.20.1280.50">
    <property type="match status" value="1"/>
</dbReference>
<dbReference type="STRING" id="109264.A0A1F7ZJZ9"/>
<dbReference type="NCBIfam" id="TIGR02097">
    <property type="entry name" value="yccV"/>
    <property type="match status" value="1"/>
</dbReference>
<dbReference type="PANTHER" id="PTHR31350">
    <property type="entry name" value="SI:DKEY-261L7.2"/>
    <property type="match status" value="1"/>
</dbReference>
<accession>A0A1F7ZJZ9</accession>
<dbReference type="Pfam" id="PF13369">
    <property type="entry name" value="Transglut_core2"/>
    <property type="match status" value="1"/>
</dbReference>
<feature type="domain" description="F-box" evidence="1">
    <location>
        <begin position="2"/>
        <end position="48"/>
    </location>
</feature>
<dbReference type="EMBL" id="LYCR01000179">
    <property type="protein sequence ID" value="OGM39763.1"/>
    <property type="molecule type" value="Genomic_DNA"/>
</dbReference>
<dbReference type="InterPro" id="IPR036623">
    <property type="entry name" value="Hemimethylated_DNA-bd_sf"/>
</dbReference>
<evidence type="ECO:0000313" key="2">
    <source>
        <dbReference type="EMBL" id="OGM39763.1"/>
    </source>
</evidence>
<dbReference type="InterPro" id="IPR011722">
    <property type="entry name" value="Hemimethylated_DNA-bd_dom"/>
</dbReference>
<dbReference type="PROSITE" id="PS50181">
    <property type="entry name" value="FBOX"/>
    <property type="match status" value="1"/>
</dbReference>
<protein>
    <submittedName>
        <fullName evidence="2">F-box domain protein</fullName>
    </submittedName>
</protein>
<dbReference type="Pfam" id="PF08755">
    <property type="entry name" value="YccV-like"/>
    <property type="match status" value="1"/>
</dbReference>
<dbReference type="Pfam" id="PF12937">
    <property type="entry name" value="F-box-like"/>
    <property type="match status" value="1"/>
</dbReference>
<dbReference type="SUPFAM" id="SSF81383">
    <property type="entry name" value="F-box domain"/>
    <property type="match status" value="1"/>
</dbReference>
<dbReference type="Proteomes" id="UP000179179">
    <property type="component" value="Unassembled WGS sequence"/>
</dbReference>
<dbReference type="OrthoDB" id="28868at2759"/>
<dbReference type="GO" id="GO:0003677">
    <property type="term" value="F:DNA binding"/>
    <property type="evidence" value="ECO:0007669"/>
    <property type="project" value="InterPro"/>
</dbReference>
<dbReference type="InterPro" id="IPR001810">
    <property type="entry name" value="F-box_dom"/>
</dbReference>
<dbReference type="GeneID" id="34454415"/>
<dbReference type="SUPFAM" id="SSF141255">
    <property type="entry name" value="YccV-like"/>
    <property type="match status" value="1"/>
</dbReference>
<keyword evidence="3" id="KW-1185">Reference proteome</keyword>
<reference evidence="2 3" key="1">
    <citation type="journal article" date="2016" name="Genome Biol. Evol.">
        <title>Draft genome sequence of an aflatoxigenic Aspergillus species, A. bombycis.</title>
        <authorList>
            <person name="Moore G.G."/>
            <person name="Mack B.M."/>
            <person name="Beltz S.B."/>
            <person name="Gilbert M.K."/>
        </authorList>
    </citation>
    <scope>NUCLEOTIDE SEQUENCE [LARGE SCALE GENOMIC DNA]</scope>
    <source>
        <strain evidence="3">NRRL 26010</strain>
    </source>
</reference>
<evidence type="ECO:0000313" key="3">
    <source>
        <dbReference type="Proteomes" id="UP000179179"/>
    </source>
</evidence>
<organism evidence="2 3">
    <name type="scientific">Aspergillus bombycis</name>
    <dbReference type="NCBI Taxonomy" id="109264"/>
    <lineage>
        <taxon>Eukaryota</taxon>
        <taxon>Fungi</taxon>
        <taxon>Dikarya</taxon>
        <taxon>Ascomycota</taxon>
        <taxon>Pezizomycotina</taxon>
        <taxon>Eurotiomycetes</taxon>
        <taxon>Eurotiomycetidae</taxon>
        <taxon>Eurotiales</taxon>
        <taxon>Aspergillaceae</taxon>
        <taxon>Aspergillus</taxon>
    </lineage>
</organism>
<dbReference type="InterPro" id="IPR036047">
    <property type="entry name" value="F-box-like_dom_sf"/>
</dbReference>
<dbReference type="PANTHER" id="PTHR31350:SF27">
    <property type="entry name" value="HEMIMETHYLATED DNA-BINDING DOMAIN-CONTAINING PROTEIN"/>
    <property type="match status" value="1"/>
</dbReference>
<evidence type="ECO:0000259" key="1">
    <source>
        <dbReference type="PROSITE" id="PS50181"/>
    </source>
</evidence>
<comment type="caution">
    <text evidence="2">The sequence shown here is derived from an EMBL/GenBank/DDBJ whole genome shotgun (WGS) entry which is preliminary data.</text>
</comment>
<dbReference type="SMART" id="SM00992">
    <property type="entry name" value="YccV-like"/>
    <property type="match status" value="1"/>
</dbReference>
<dbReference type="Gene3D" id="2.30.30.390">
    <property type="entry name" value="Hemimethylated DNA-binding domain"/>
    <property type="match status" value="1"/>
</dbReference>
<dbReference type="RefSeq" id="XP_022383480.1">
    <property type="nucleotide sequence ID" value="XM_022538153.1"/>
</dbReference>
<name>A0A1F7ZJZ9_9EURO</name>
<dbReference type="InterPro" id="IPR032698">
    <property type="entry name" value="SirB1_N"/>
</dbReference>